<dbReference type="KEGG" id="dya:Dyak_GE13996"/>
<dbReference type="EMBL" id="CM000158">
    <property type="protein sequence ID" value="EDW91800.1"/>
    <property type="molecule type" value="Genomic_DNA"/>
</dbReference>
<evidence type="ECO:0000313" key="2">
    <source>
        <dbReference type="EMBL" id="EDW91800.1"/>
    </source>
</evidence>
<dbReference type="PhylomeDB" id="B4P5G9"/>
<protein>
    <submittedName>
        <fullName evidence="2">Uncharacterized protein</fullName>
    </submittedName>
</protein>
<dbReference type="Proteomes" id="UP000002282">
    <property type="component" value="Chromosome 2R"/>
</dbReference>
<evidence type="ECO:0000256" key="1">
    <source>
        <dbReference type="SAM" id="SignalP"/>
    </source>
</evidence>
<reference evidence="2 3" key="2">
    <citation type="journal article" date="2007" name="PLoS Biol.">
        <title>Principles of genome evolution in the Drosophila melanogaster species group.</title>
        <authorList>
            <person name="Ranz J.M."/>
            <person name="Maurin D."/>
            <person name="Chan Y.S."/>
            <person name="von Grotthuss M."/>
            <person name="Hillier L.W."/>
            <person name="Roote J."/>
            <person name="Ashburner M."/>
            <person name="Bergman C.M."/>
        </authorList>
    </citation>
    <scope>NUCLEOTIDE SEQUENCE [LARGE SCALE GENOMIC DNA]</scope>
    <source>
        <strain evidence="3">Tai18E2 / Tucson 14021-0261.01</strain>
    </source>
</reference>
<gene>
    <name evidence="2" type="primary">Dyak\GE13996</name>
    <name evidence="2" type="synonym">dyak_GLEANR_14157</name>
    <name evidence="2" type="synonym">GE13996</name>
    <name evidence="2" type="ORF">Dyak_GE13996</name>
</gene>
<keyword evidence="1" id="KW-0732">Signal</keyword>
<feature type="chain" id="PRO_5002820890" evidence="1">
    <location>
        <begin position="19"/>
        <end position="110"/>
    </location>
</feature>
<dbReference type="HOGENOM" id="CLU_2017563_0_0_1"/>
<evidence type="ECO:0000313" key="3">
    <source>
        <dbReference type="Proteomes" id="UP000002282"/>
    </source>
</evidence>
<dbReference type="OrthoDB" id="7871111at2759"/>
<feature type="signal peptide" evidence="1">
    <location>
        <begin position="1"/>
        <end position="18"/>
    </location>
</feature>
<sequence>MNSIVIFILPLFLGLGFGFGSPFSNELTSKMAAPNRTLNIKTEEFQLQIIKSPLVRQKFPKNLIRLIRNVDTDNRGKNESQHSTQSPEMGYLKLIVFLIEHICRLIGLIA</sequence>
<name>B4P5G9_DROYA</name>
<organism evidence="2 3">
    <name type="scientific">Drosophila yakuba</name>
    <name type="common">Fruit fly</name>
    <dbReference type="NCBI Taxonomy" id="7245"/>
    <lineage>
        <taxon>Eukaryota</taxon>
        <taxon>Metazoa</taxon>
        <taxon>Ecdysozoa</taxon>
        <taxon>Arthropoda</taxon>
        <taxon>Hexapoda</taxon>
        <taxon>Insecta</taxon>
        <taxon>Pterygota</taxon>
        <taxon>Neoptera</taxon>
        <taxon>Endopterygota</taxon>
        <taxon>Diptera</taxon>
        <taxon>Brachycera</taxon>
        <taxon>Muscomorpha</taxon>
        <taxon>Ephydroidea</taxon>
        <taxon>Drosophilidae</taxon>
        <taxon>Drosophila</taxon>
        <taxon>Sophophora</taxon>
    </lineage>
</organism>
<accession>B4P5G9</accession>
<dbReference type="OMA" id="PFPNDLC"/>
<keyword evidence="3" id="KW-1185">Reference proteome</keyword>
<proteinExistence type="predicted"/>
<dbReference type="AlphaFoldDB" id="B4P5G9"/>
<reference evidence="2 3" key="1">
    <citation type="journal article" date="2007" name="Nature">
        <title>Evolution of genes and genomes on the Drosophila phylogeny.</title>
        <authorList>
            <consortium name="Drosophila 12 Genomes Consortium"/>
            <person name="Clark A.G."/>
            <person name="Eisen M.B."/>
            <person name="Smith D.R."/>
            <person name="Bergman C.M."/>
            <person name="Oliver B."/>
            <person name="Markow T.A."/>
            <person name="Kaufman T.C."/>
            <person name="Kellis M."/>
            <person name="Gelbart W."/>
            <person name="Iyer V.N."/>
            <person name="Pollard D.A."/>
            <person name="Sackton T.B."/>
            <person name="Larracuente A.M."/>
            <person name="Singh N.D."/>
            <person name="Abad J.P."/>
            <person name="Abt D.N."/>
            <person name="Adryan B."/>
            <person name="Aguade M."/>
            <person name="Akashi H."/>
            <person name="Anderson W.W."/>
            <person name="Aquadro C.F."/>
            <person name="Ardell D.H."/>
            <person name="Arguello R."/>
            <person name="Artieri C.G."/>
            <person name="Barbash D.A."/>
            <person name="Barker D."/>
            <person name="Barsanti P."/>
            <person name="Batterham P."/>
            <person name="Batzoglou S."/>
            <person name="Begun D."/>
            <person name="Bhutkar A."/>
            <person name="Blanco E."/>
            <person name="Bosak S.A."/>
            <person name="Bradley R.K."/>
            <person name="Brand A.D."/>
            <person name="Brent M.R."/>
            <person name="Brooks A.N."/>
            <person name="Brown R.H."/>
            <person name="Butlin R.K."/>
            <person name="Caggese C."/>
            <person name="Calvi B.R."/>
            <person name="Bernardo de Carvalho A."/>
            <person name="Caspi A."/>
            <person name="Castrezana S."/>
            <person name="Celniker S.E."/>
            <person name="Chang J.L."/>
            <person name="Chapple C."/>
            <person name="Chatterji S."/>
            <person name="Chinwalla A."/>
            <person name="Civetta A."/>
            <person name="Clifton S.W."/>
            <person name="Comeron J.M."/>
            <person name="Costello J.C."/>
            <person name="Coyne J.A."/>
            <person name="Daub J."/>
            <person name="David R.G."/>
            <person name="Delcher A.L."/>
            <person name="Delehaunty K."/>
            <person name="Do C.B."/>
            <person name="Ebling H."/>
            <person name="Edwards K."/>
            <person name="Eickbush T."/>
            <person name="Evans J.D."/>
            <person name="Filipski A."/>
            <person name="Findeiss S."/>
            <person name="Freyhult E."/>
            <person name="Fulton L."/>
            <person name="Fulton R."/>
            <person name="Garcia A.C."/>
            <person name="Gardiner A."/>
            <person name="Garfield D.A."/>
            <person name="Garvin B.E."/>
            <person name="Gibson G."/>
            <person name="Gilbert D."/>
            <person name="Gnerre S."/>
            <person name="Godfrey J."/>
            <person name="Good R."/>
            <person name="Gotea V."/>
            <person name="Gravely B."/>
            <person name="Greenberg A.J."/>
            <person name="Griffiths-Jones S."/>
            <person name="Gross S."/>
            <person name="Guigo R."/>
            <person name="Gustafson E.A."/>
            <person name="Haerty W."/>
            <person name="Hahn M.W."/>
            <person name="Halligan D.L."/>
            <person name="Halpern A.L."/>
            <person name="Halter G.M."/>
            <person name="Han M.V."/>
            <person name="Heger A."/>
            <person name="Hillier L."/>
            <person name="Hinrichs A.S."/>
            <person name="Holmes I."/>
            <person name="Hoskins R.A."/>
            <person name="Hubisz M.J."/>
            <person name="Hultmark D."/>
            <person name="Huntley M.A."/>
            <person name="Jaffe D.B."/>
            <person name="Jagadeeshan S."/>
            <person name="Jeck W.R."/>
            <person name="Johnson J."/>
            <person name="Jones C.D."/>
            <person name="Jordan W.C."/>
            <person name="Karpen G.H."/>
            <person name="Kataoka E."/>
            <person name="Keightley P.D."/>
            <person name="Kheradpour P."/>
            <person name="Kirkness E.F."/>
            <person name="Koerich L.B."/>
            <person name="Kristiansen K."/>
            <person name="Kudrna D."/>
            <person name="Kulathinal R.J."/>
            <person name="Kumar S."/>
            <person name="Kwok R."/>
            <person name="Lander E."/>
            <person name="Langley C.H."/>
            <person name="Lapoint R."/>
            <person name="Lazzaro B.P."/>
            <person name="Lee S.J."/>
            <person name="Levesque L."/>
            <person name="Li R."/>
            <person name="Lin C.F."/>
            <person name="Lin M.F."/>
            <person name="Lindblad-Toh K."/>
            <person name="Llopart A."/>
            <person name="Long M."/>
            <person name="Low L."/>
            <person name="Lozovsky E."/>
            <person name="Lu J."/>
            <person name="Luo M."/>
            <person name="Machado C.A."/>
            <person name="Makalowski W."/>
            <person name="Marzo M."/>
            <person name="Matsuda M."/>
            <person name="Matzkin L."/>
            <person name="McAllister B."/>
            <person name="McBride C.S."/>
            <person name="McKernan B."/>
            <person name="McKernan K."/>
            <person name="Mendez-Lago M."/>
            <person name="Minx P."/>
            <person name="Mollenhauer M.U."/>
            <person name="Montooth K."/>
            <person name="Mount S.M."/>
            <person name="Mu X."/>
            <person name="Myers E."/>
            <person name="Negre B."/>
            <person name="Newfeld S."/>
            <person name="Nielsen R."/>
            <person name="Noor M.A."/>
            <person name="O'Grady P."/>
            <person name="Pachter L."/>
            <person name="Papaceit M."/>
            <person name="Parisi M.J."/>
            <person name="Parisi M."/>
            <person name="Parts L."/>
            <person name="Pedersen J.S."/>
            <person name="Pesole G."/>
            <person name="Phillippy A.M."/>
            <person name="Ponting C.P."/>
            <person name="Pop M."/>
            <person name="Porcelli D."/>
            <person name="Powell J.R."/>
            <person name="Prohaska S."/>
            <person name="Pruitt K."/>
            <person name="Puig M."/>
            <person name="Quesneville H."/>
            <person name="Ram K.R."/>
            <person name="Rand D."/>
            <person name="Rasmussen M.D."/>
            <person name="Reed L.K."/>
            <person name="Reenan R."/>
            <person name="Reily A."/>
            <person name="Remington K.A."/>
            <person name="Rieger T.T."/>
            <person name="Ritchie M.G."/>
            <person name="Robin C."/>
            <person name="Rogers Y.H."/>
            <person name="Rohde C."/>
            <person name="Rozas J."/>
            <person name="Rubenfield M.J."/>
            <person name="Ruiz A."/>
            <person name="Russo S."/>
            <person name="Salzberg S.L."/>
            <person name="Sanchez-Gracia A."/>
            <person name="Saranga D.J."/>
            <person name="Sato H."/>
            <person name="Schaeffer S.W."/>
            <person name="Schatz M.C."/>
            <person name="Schlenke T."/>
            <person name="Schwartz R."/>
            <person name="Segarra C."/>
            <person name="Singh R.S."/>
            <person name="Sirot L."/>
            <person name="Sirota M."/>
            <person name="Sisneros N.B."/>
            <person name="Smith C.D."/>
            <person name="Smith T.F."/>
            <person name="Spieth J."/>
            <person name="Stage D.E."/>
            <person name="Stark A."/>
            <person name="Stephan W."/>
            <person name="Strausberg R.L."/>
            <person name="Strempel S."/>
            <person name="Sturgill D."/>
            <person name="Sutton G."/>
            <person name="Sutton G.G."/>
            <person name="Tao W."/>
            <person name="Teichmann S."/>
            <person name="Tobari Y.N."/>
            <person name="Tomimura Y."/>
            <person name="Tsolas J.M."/>
            <person name="Valente V.L."/>
            <person name="Venter E."/>
            <person name="Venter J.C."/>
            <person name="Vicario S."/>
            <person name="Vieira F.G."/>
            <person name="Vilella A.J."/>
            <person name="Villasante A."/>
            <person name="Walenz B."/>
            <person name="Wang J."/>
            <person name="Wasserman M."/>
            <person name="Watts T."/>
            <person name="Wilson D."/>
            <person name="Wilson R.K."/>
            <person name="Wing R.A."/>
            <person name="Wolfner M.F."/>
            <person name="Wong A."/>
            <person name="Wong G.K."/>
            <person name="Wu C.I."/>
            <person name="Wu G."/>
            <person name="Yamamoto D."/>
            <person name="Yang H.P."/>
            <person name="Yang S.P."/>
            <person name="Yorke J.A."/>
            <person name="Yoshida K."/>
            <person name="Zdobnov E."/>
            <person name="Zhang P."/>
            <person name="Zhang Y."/>
            <person name="Zimin A.V."/>
            <person name="Baldwin J."/>
            <person name="Abdouelleil A."/>
            <person name="Abdulkadir J."/>
            <person name="Abebe A."/>
            <person name="Abera B."/>
            <person name="Abreu J."/>
            <person name="Acer S.C."/>
            <person name="Aftuck L."/>
            <person name="Alexander A."/>
            <person name="An P."/>
            <person name="Anderson E."/>
            <person name="Anderson S."/>
            <person name="Arachi H."/>
            <person name="Azer M."/>
            <person name="Bachantsang P."/>
            <person name="Barry A."/>
            <person name="Bayul T."/>
            <person name="Berlin A."/>
            <person name="Bessette D."/>
            <person name="Bloom T."/>
            <person name="Blye J."/>
            <person name="Boguslavskiy L."/>
            <person name="Bonnet C."/>
            <person name="Boukhgalter B."/>
            <person name="Bourzgui I."/>
            <person name="Brown A."/>
            <person name="Cahill P."/>
            <person name="Channer S."/>
            <person name="Cheshatsang Y."/>
            <person name="Chuda L."/>
            <person name="Citroen M."/>
            <person name="Collymore A."/>
            <person name="Cooke P."/>
            <person name="Costello M."/>
            <person name="D'Aco K."/>
            <person name="Daza R."/>
            <person name="De Haan G."/>
            <person name="DeGray S."/>
            <person name="DeMaso C."/>
            <person name="Dhargay N."/>
            <person name="Dooley K."/>
            <person name="Dooley E."/>
            <person name="Doricent M."/>
            <person name="Dorje P."/>
            <person name="Dorjee K."/>
            <person name="Dupes A."/>
            <person name="Elong R."/>
            <person name="Falk J."/>
            <person name="Farina A."/>
            <person name="Faro S."/>
            <person name="Ferguson D."/>
            <person name="Fisher S."/>
            <person name="Foley C.D."/>
            <person name="Franke A."/>
            <person name="Friedrich D."/>
            <person name="Gadbois L."/>
            <person name="Gearin G."/>
            <person name="Gearin C.R."/>
            <person name="Giannoukos G."/>
            <person name="Goode T."/>
            <person name="Graham J."/>
            <person name="Grandbois E."/>
            <person name="Grewal S."/>
            <person name="Gyaltsen K."/>
            <person name="Hafez N."/>
            <person name="Hagos B."/>
            <person name="Hall J."/>
            <person name="Henson C."/>
            <person name="Hollinger A."/>
            <person name="Honan T."/>
            <person name="Huard M.D."/>
            <person name="Hughes L."/>
            <person name="Hurhula B."/>
            <person name="Husby M.E."/>
            <person name="Kamat A."/>
            <person name="Kanga B."/>
            <person name="Kashin S."/>
            <person name="Khazanovich D."/>
            <person name="Kisner P."/>
            <person name="Lance K."/>
            <person name="Lara M."/>
            <person name="Lee W."/>
            <person name="Lennon N."/>
            <person name="Letendre F."/>
            <person name="LeVine R."/>
            <person name="Lipovsky A."/>
            <person name="Liu X."/>
            <person name="Liu J."/>
            <person name="Liu S."/>
            <person name="Lokyitsang T."/>
            <person name="Lokyitsang Y."/>
            <person name="Lubonja R."/>
            <person name="Lui A."/>
            <person name="MacDonald P."/>
            <person name="Magnisalis V."/>
            <person name="Maru K."/>
            <person name="Matthews C."/>
            <person name="McCusker W."/>
            <person name="McDonough S."/>
            <person name="Mehta T."/>
            <person name="Meldrim J."/>
            <person name="Meneus L."/>
            <person name="Mihai O."/>
            <person name="Mihalev A."/>
            <person name="Mihova T."/>
            <person name="Mittelman R."/>
            <person name="Mlenga V."/>
            <person name="Montmayeur A."/>
            <person name="Mulrain L."/>
            <person name="Navidi A."/>
            <person name="Naylor J."/>
            <person name="Negash T."/>
            <person name="Nguyen T."/>
            <person name="Nguyen N."/>
            <person name="Nicol R."/>
            <person name="Norbu C."/>
            <person name="Norbu N."/>
            <person name="Novod N."/>
            <person name="O'Neill B."/>
            <person name="Osman S."/>
            <person name="Markiewicz E."/>
            <person name="Oyono O.L."/>
            <person name="Patti C."/>
            <person name="Phunkhang P."/>
            <person name="Pierre F."/>
            <person name="Priest M."/>
            <person name="Raghuraman S."/>
            <person name="Rege F."/>
            <person name="Reyes R."/>
            <person name="Rise C."/>
            <person name="Rogov P."/>
            <person name="Ross K."/>
            <person name="Ryan E."/>
            <person name="Settipalli S."/>
            <person name="Shea T."/>
            <person name="Sherpa N."/>
            <person name="Shi L."/>
            <person name="Shih D."/>
            <person name="Sparrow T."/>
            <person name="Spaulding J."/>
            <person name="Stalker J."/>
            <person name="Stange-Thomann N."/>
            <person name="Stavropoulos S."/>
            <person name="Stone C."/>
            <person name="Strader C."/>
            <person name="Tesfaye S."/>
            <person name="Thomson T."/>
            <person name="Thoulutsang Y."/>
            <person name="Thoulutsang D."/>
            <person name="Topham K."/>
            <person name="Topping I."/>
            <person name="Tsamla T."/>
            <person name="Vassiliev H."/>
            <person name="Vo A."/>
            <person name="Wangchuk T."/>
            <person name="Wangdi T."/>
            <person name="Weiand M."/>
            <person name="Wilkinson J."/>
            <person name="Wilson A."/>
            <person name="Yadav S."/>
            <person name="Young G."/>
            <person name="Yu Q."/>
            <person name="Zembek L."/>
            <person name="Zhong D."/>
            <person name="Zimmer A."/>
            <person name="Zwirko Z."/>
            <person name="Jaffe D.B."/>
            <person name="Alvarez P."/>
            <person name="Brockman W."/>
            <person name="Butler J."/>
            <person name="Chin C."/>
            <person name="Gnerre S."/>
            <person name="Grabherr M."/>
            <person name="Kleber M."/>
            <person name="Mauceli E."/>
            <person name="MacCallum I."/>
        </authorList>
    </citation>
    <scope>NUCLEOTIDE SEQUENCE [LARGE SCALE GENOMIC DNA]</scope>
    <source>
        <strain evidence="3">Tai18E2 / Tucson 14021-0261.01</strain>
    </source>
</reference>